<dbReference type="Gene3D" id="3.30.559.10">
    <property type="entry name" value="Chloramphenicol acetyltransferase-like domain"/>
    <property type="match status" value="1"/>
</dbReference>
<proteinExistence type="predicted"/>
<dbReference type="InterPro" id="IPR036736">
    <property type="entry name" value="ACP-like_sf"/>
</dbReference>
<dbReference type="EMBL" id="FNAJ01000053">
    <property type="protein sequence ID" value="SDF39524.1"/>
    <property type="molecule type" value="Genomic_DNA"/>
</dbReference>
<dbReference type="SUPFAM" id="SSF47336">
    <property type="entry name" value="ACP-like"/>
    <property type="match status" value="1"/>
</dbReference>
<dbReference type="PROSITE" id="PS50075">
    <property type="entry name" value="CARRIER"/>
    <property type="match status" value="1"/>
</dbReference>
<evidence type="ECO:0000256" key="2">
    <source>
        <dbReference type="ARBA" id="ARBA00022450"/>
    </source>
</evidence>
<keyword evidence="3" id="KW-0597">Phosphoprotein</keyword>
<gene>
    <name evidence="5" type="ORF">SAMN04488504_1531</name>
</gene>
<dbReference type="Pfam" id="PF00668">
    <property type="entry name" value="Condensation"/>
    <property type="match status" value="1"/>
</dbReference>
<comment type="cofactor">
    <cofactor evidence="1">
        <name>pantetheine 4'-phosphate</name>
        <dbReference type="ChEBI" id="CHEBI:47942"/>
    </cofactor>
</comment>
<dbReference type="InterPro" id="IPR006162">
    <property type="entry name" value="Ppantetheine_attach_site"/>
</dbReference>
<dbReference type="InterPro" id="IPR009081">
    <property type="entry name" value="PP-bd_ACP"/>
</dbReference>
<keyword evidence="2" id="KW-0596">Phosphopantetheine</keyword>
<dbReference type="Gene3D" id="3.40.50.12780">
    <property type="entry name" value="N-terminal domain of ligase-like"/>
    <property type="match status" value="1"/>
</dbReference>
<dbReference type="SMART" id="SM00823">
    <property type="entry name" value="PKS_PP"/>
    <property type="match status" value="1"/>
</dbReference>
<dbReference type="InterPro" id="IPR023213">
    <property type="entry name" value="CAT-like_dom_sf"/>
</dbReference>
<dbReference type="InterPro" id="IPR001242">
    <property type="entry name" value="Condensation_dom"/>
</dbReference>
<dbReference type="SUPFAM" id="SSF52777">
    <property type="entry name" value="CoA-dependent acyltransferases"/>
    <property type="match status" value="1"/>
</dbReference>
<dbReference type="PROSITE" id="PS00012">
    <property type="entry name" value="PHOSPHOPANTETHEINE"/>
    <property type="match status" value="1"/>
</dbReference>
<protein>
    <submittedName>
        <fullName evidence="5">AMP-binding enzyme</fullName>
    </submittedName>
</protein>
<reference evidence="5 6" key="1">
    <citation type="submission" date="2016-10" db="EMBL/GenBank/DDBJ databases">
        <authorList>
            <person name="Varghese N."/>
            <person name="Submissions S."/>
        </authorList>
    </citation>
    <scope>NUCLEOTIDE SEQUENCE [LARGE SCALE GENOMIC DNA]</scope>
    <source>
        <strain evidence="5 6">DSM 2260</strain>
    </source>
</reference>
<dbReference type="InterPro" id="IPR020806">
    <property type="entry name" value="PKS_PP-bd"/>
</dbReference>
<dbReference type="Pfam" id="PF00550">
    <property type="entry name" value="PP-binding"/>
    <property type="match status" value="1"/>
</dbReference>
<dbReference type="Pfam" id="PF13193">
    <property type="entry name" value="AMP-binding_C"/>
    <property type="match status" value="1"/>
</dbReference>
<dbReference type="InterPro" id="IPR025110">
    <property type="entry name" value="AMP-bd_C"/>
</dbReference>
<evidence type="ECO:0000313" key="6">
    <source>
        <dbReference type="Proteomes" id="UP000198717"/>
    </source>
</evidence>
<dbReference type="InterPro" id="IPR042099">
    <property type="entry name" value="ANL_N_sf"/>
</dbReference>
<evidence type="ECO:0000256" key="1">
    <source>
        <dbReference type="ARBA" id="ARBA00001957"/>
    </source>
</evidence>
<evidence type="ECO:0000259" key="4">
    <source>
        <dbReference type="PROSITE" id="PS50075"/>
    </source>
</evidence>
<evidence type="ECO:0000313" key="5">
    <source>
        <dbReference type="EMBL" id="SDF39524.1"/>
    </source>
</evidence>
<dbReference type="SUPFAM" id="SSF56801">
    <property type="entry name" value="Acetyl-CoA synthetase-like"/>
    <property type="match status" value="1"/>
</dbReference>
<accession>A0ABY0NFX4</accession>
<dbReference type="Gene3D" id="1.10.1200.10">
    <property type="entry name" value="ACP-like"/>
    <property type="match status" value="1"/>
</dbReference>
<dbReference type="CDD" id="cd19531">
    <property type="entry name" value="LCL_NRPS-like"/>
    <property type="match status" value="1"/>
</dbReference>
<dbReference type="PANTHER" id="PTHR45527:SF1">
    <property type="entry name" value="FATTY ACID SYNTHASE"/>
    <property type="match status" value="1"/>
</dbReference>
<dbReference type="PANTHER" id="PTHR45527">
    <property type="entry name" value="NONRIBOSOMAL PEPTIDE SYNTHETASE"/>
    <property type="match status" value="1"/>
</dbReference>
<organism evidence="5 6">
    <name type="scientific">Myxococcus virescens</name>
    <dbReference type="NCBI Taxonomy" id="83456"/>
    <lineage>
        <taxon>Bacteria</taxon>
        <taxon>Pseudomonadati</taxon>
        <taxon>Myxococcota</taxon>
        <taxon>Myxococcia</taxon>
        <taxon>Myxococcales</taxon>
        <taxon>Cystobacterineae</taxon>
        <taxon>Myxococcaceae</taxon>
        <taxon>Myxococcus</taxon>
    </lineage>
</organism>
<comment type="caution">
    <text evidence="5">The sequence shown here is derived from an EMBL/GenBank/DDBJ whole genome shotgun (WGS) entry which is preliminary data.</text>
</comment>
<dbReference type="InterPro" id="IPR045851">
    <property type="entry name" value="AMP-bd_C_sf"/>
</dbReference>
<sequence>GERLYRTGDVVRWLGNGTLEFLGRADTQVKVRGYRIELGEVEAALAQHSGVNEAVVVAREDGGEGKRLVAYVTAREAASLDAGALRSHVKQRLPEYMVPSAYVVLESLPLTPNGKVDRKALPVPEAQGSKAAHFEAPRTVTEQKLASIFAEVLNVERVSVDEDFFELGGHSLLATQLVSRVRESFQVELPLRDVFESPTVEKLALRLGHAQVGGLMPQAPPLMRAPRQGALPLSFAQQRLWFLDQLEPGSAFYNVPVAVRLTGVLDIAALRRSFDELVRRHESLRTTFRAQDGMPVQIVSDTASTRLEVLARGTPDDGEGGLETKRLVEREALRPFNLETGPLLRAALLKEGEEAHVLVLVMHHIVSDGWSMGVLVRELVSLYEAYSEGRESPLAELEVQYADYAVWQ</sequence>
<evidence type="ECO:0000256" key="3">
    <source>
        <dbReference type="ARBA" id="ARBA00022553"/>
    </source>
</evidence>
<feature type="non-terminal residue" evidence="5">
    <location>
        <position position="1"/>
    </location>
</feature>
<feature type="domain" description="Carrier" evidence="4">
    <location>
        <begin position="136"/>
        <end position="211"/>
    </location>
</feature>
<feature type="non-terminal residue" evidence="5">
    <location>
        <position position="408"/>
    </location>
</feature>
<keyword evidence="6" id="KW-1185">Reference proteome</keyword>
<dbReference type="Gene3D" id="3.30.300.30">
    <property type="match status" value="1"/>
</dbReference>
<name>A0ABY0NFX4_9BACT</name>
<dbReference type="Proteomes" id="UP000198717">
    <property type="component" value="Unassembled WGS sequence"/>
</dbReference>